<feature type="domain" description="Terpene synthase N-terminal" evidence="3">
    <location>
        <begin position="28"/>
        <end position="196"/>
    </location>
</feature>
<dbReference type="Pfam" id="PF03936">
    <property type="entry name" value="Terpene_synth_C"/>
    <property type="match status" value="1"/>
</dbReference>
<keyword evidence="6" id="KW-1185">Reference proteome</keyword>
<dbReference type="CDD" id="cd00684">
    <property type="entry name" value="Terpene_cyclase_plant_C1"/>
    <property type="match status" value="1"/>
</dbReference>
<dbReference type="Pfam" id="PF01397">
    <property type="entry name" value="Terpene_synth"/>
    <property type="match status" value="1"/>
</dbReference>
<feature type="domain" description="Terpene synthase metal-binding" evidence="4">
    <location>
        <begin position="253"/>
        <end position="492"/>
    </location>
</feature>
<sequence>MAHSNEGMRPLANYPQGLSMDQFLSPPFNSSTFESYTKQVETLKKTVKDLLVVPTTDPIQKLLLINSVCRLGVSYHFENEIEEQLSHLFITLPKLLDDKDYDLHTVALVFQVFRFNGYKMPCGVFSKFQDDEGKFKEEEVVEDVKGMVSLYEASHFRTNGEAILEEALSFTTKHLGSLANQSSTSPHLKEYIKNALYRAYHYSLQRYEAKLYISFYDKEEARNDTLLKLAKYDFNRVQMMYQQELAVLSRWYKEQDLKLKLPYARHRVVEGLLYSIGIYFEPCYAVGRYMLTKQACLIGFVDDTYEAYELYEELQYLTDAIERFEVSAMDELLADNKRDLYETLLNATEEAENLVQKEGRYHAISYVKDGWKKYVKAEQVECRWRHQGVVPTFEEYLEVGAYTGTGLLSMSQITLGIEEADRNAYEWVVNHNNKFSKALQINSRLYNDIVTGEEEEERGYSTATACYMKQHKVSRAEATKACRAIIEEGWKDVNEGCMRPTAIPMQVVRAALNYHRLLDFAYRNNDEYTFSHSFLKDIITQLLLHPIPLDHE</sequence>
<accession>A0ABR2E0S1</accession>
<gene>
    <name evidence="5" type="ORF">V6N12_039472</name>
</gene>
<dbReference type="InterPro" id="IPR005630">
    <property type="entry name" value="Terpene_synthase_metal-bd"/>
</dbReference>
<dbReference type="InterPro" id="IPR036965">
    <property type="entry name" value="Terpene_synth_N_sf"/>
</dbReference>
<dbReference type="SUPFAM" id="SSF48576">
    <property type="entry name" value="Terpenoid synthases"/>
    <property type="match status" value="1"/>
</dbReference>
<comment type="caution">
    <text evidence="5">The sequence shown here is derived from an EMBL/GenBank/DDBJ whole genome shotgun (WGS) entry which is preliminary data.</text>
</comment>
<keyword evidence="2" id="KW-0460">Magnesium</keyword>
<dbReference type="SUPFAM" id="SSF48239">
    <property type="entry name" value="Terpenoid cyclases/Protein prenyltransferases"/>
    <property type="match status" value="1"/>
</dbReference>
<dbReference type="Gene3D" id="1.10.600.10">
    <property type="entry name" value="Farnesyl Diphosphate Synthase"/>
    <property type="match status" value="1"/>
</dbReference>
<dbReference type="InterPro" id="IPR008949">
    <property type="entry name" value="Isoprenoid_synthase_dom_sf"/>
</dbReference>
<evidence type="ECO:0000313" key="5">
    <source>
        <dbReference type="EMBL" id="KAK8550784.1"/>
    </source>
</evidence>
<dbReference type="Gene3D" id="1.50.10.130">
    <property type="entry name" value="Terpene synthase, N-terminal domain"/>
    <property type="match status" value="1"/>
</dbReference>
<evidence type="ECO:0000259" key="4">
    <source>
        <dbReference type="Pfam" id="PF03936"/>
    </source>
</evidence>
<dbReference type="PANTHER" id="PTHR31225:SF180">
    <property type="entry name" value="(+)-DELTA-CADINENE SYNTHASE"/>
    <property type="match status" value="1"/>
</dbReference>
<evidence type="ECO:0000259" key="3">
    <source>
        <dbReference type="Pfam" id="PF01397"/>
    </source>
</evidence>
<reference evidence="5 6" key="1">
    <citation type="journal article" date="2024" name="G3 (Bethesda)">
        <title>Genome assembly of Hibiscus sabdariffa L. provides insights into metabolisms of medicinal natural products.</title>
        <authorList>
            <person name="Kim T."/>
        </authorList>
    </citation>
    <scope>NUCLEOTIDE SEQUENCE [LARGE SCALE GENOMIC DNA]</scope>
    <source>
        <strain evidence="5">TK-2024</strain>
        <tissue evidence="5">Old leaves</tissue>
    </source>
</reference>
<evidence type="ECO:0000256" key="2">
    <source>
        <dbReference type="ARBA" id="ARBA00022842"/>
    </source>
</evidence>
<evidence type="ECO:0000256" key="1">
    <source>
        <dbReference type="ARBA" id="ARBA00022723"/>
    </source>
</evidence>
<protein>
    <recommendedName>
        <fullName evidence="7">(+)-delta-cadinene synthase</fullName>
    </recommendedName>
</protein>
<name>A0ABR2E0S1_9ROSI</name>
<proteinExistence type="predicted"/>
<dbReference type="SFLD" id="SFLDS00005">
    <property type="entry name" value="Isoprenoid_Synthase_Type_I"/>
    <property type="match status" value="1"/>
</dbReference>
<keyword evidence="1" id="KW-0479">Metal-binding</keyword>
<evidence type="ECO:0000313" key="6">
    <source>
        <dbReference type="Proteomes" id="UP001472677"/>
    </source>
</evidence>
<organism evidence="5 6">
    <name type="scientific">Hibiscus sabdariffa</name>
    <name type="common">roselle</name>
    <dbReference type="NCBI Taxonomy" id="183260"/>
    <lineage>
        <taxon>Eukaryota</taxon>
        <taxon>Viridiplantae</taxon>
        <taxon>Streptophyta</taxon>
        <taxon>Embryophyta</taxon>
        <taxon>Tracheophyta</taxon>
        <taxon>Spermatophyta</taxon>
        <taxon>Magnoliopsida</taxon>
        <taxon>eudicotyledons</taxon>
        <taxon>Gunneridae</taxon>
        <taxon>Pentapetalae</taxon>
        <taxon>rosids</taxon>
        <taxon>malvids</taxon>
        <taxon>Malvales</taxon>
        <taxon>Malvaceae</taxon>
        <taxon>Malvoideae</taxon>
        <taxon>Hibiscus</taxon>
    </lineage>
</organism>
<dbReference type="SFLD" id="SFLDG01019">
    <property type="entry name" value="Terpene_Cyclase_Like_1_C_Termi"/>
    <property type="match status" value="1"/>
</dbReference>
<dbReference type="InterPro" id="IPR034741">
    <property type="entry name" value="Terpene_cyclase-like_1_C"/>
</dbReference>
<dbReference type="InterPro" id="IPR044814">
    <property type="entry name" value="Terpene_cyclase_plant_C1"/>
</dbReference>
<dbReference type="InterPro" id="IPR001906">
    <property type="entry name" value="Terpene_synth_N"/>
</dbReference>
<evidence type="ECO:0008006" key="7">
    <source>
        <dbReference type="Google" id="ProtNLM"/>
    </source>
</evidence>
<dbReference type="PANTHER" id="PTHR31225">
    <property type="entry name" value="OS04G0344100 PROTEIN-RELATED"/>
    <property type="match status" value="1"/>
</dbReference>
<dbReference type="InterPro" id="IPR050148">
    <property type="entry name" value="Terpene_synthase-like"/>
</dbReference>
<dbReference type="EMBL" id="JBBPBM010000020">
    <property type="protein sequence ID" value="KAK8550784.1"/>
    <property type="molecule type" value="Genomic_DNA"/>
</dbReference>
<dbReference type="InterPro" id="IPR008930">
    <property type="entry name" value="Terpenoid_cyclase/PrenylTrfase"/>
</dbReference>
<dbReference type="Proteomes" id="UP001472677">
    <property type="component" value="Unassembled WGS sequence"/>
</dbReference>